<dbReference type="Gene3D" id="1.10.288.10">
    <property type="entry name" value="Cobalamin-dependent Methionine Synthase, domain 2"/>
    <property type="match status" value="1"/>
</dbReference>
<dbReference type="Pfam" id="PF02965">
    <property type="entry name" value="Met_synt_B12"/>
    <property type="match status" value="1"/>
</dbReference>
<evidence type="ECO:0000313" key="31">
    <source>
        <dbReference type="Proteomes" id="UP000181790"/>
    </source>
</evidence>
<dbReference type="EMBL" id="MORL01000022">
    <property type="protein sequence ID" value="OIN56522.1"/>
    <property type="molecule type" value="Genomic_DNA"/>
</dbReference>
<gene>
    <name evidence="30" type="ORF">BLX24_24425</name>
</gene>
<dbReference type="CDD" id="cd00740">
    <property type="entry name" value="MeTr"/>
    <property type="match status" value="1"/>
</dbReference>
<dbReference type="Gene3D" id="3.20.20.330">
    <property type="entry name" value="Homocysteine-binding-like domain"/>
    <property type="match status" value="1"/>
</dbReference>
<dbReference type="GO" id="GO:0050667">
    <property type="term" value="P:homocysteine metabolic process"/>
    <property type="evidence" value="ECO:0007669"/>
    <property type="project" value="TreeGrafter"/>
</dbReference>
<evidence type="ECO:0000313" key="30">
    <source>
        <dbReference type="EMBL" id="OIN56522.1"/>
    </source>
</evidence>
<dbReference type="FunFam" id="3.20.20.330:FF:000001">
    <property type="entry name" value="Methionine synthase"/>
    <property type="match status" value="1"/>
</dbReference>
<evidence type="ECO:0000256" key="19">
    <source>
        <dbReference type="ARBA" id="ARBA00031040"/>
    </source>
</evidence>
<comment type="cofactor">
    <cofactor evidence="3 21 22">
        <name>methylcob(III)alamin</name>
        <dbReference type="ChEBI" id="CHEBI:28115"/>
    </cofactor>
</comment>
<comment type="pathway">
    <text evidence="4 21">Amino-acid biosynthesis; L-methionine biosynthesis via de novo pathway; L-methionine from L-homocysteine (MetH route): step 1/1.</text>
</comment>
<dbReference type="SMART" id="SM01018">
    <property type="entry name" value="B12-binding_2"/>
    <property type="match status" value="1"/>
</dbReference>
<evidence type="ECO:0000256" key="6">
    <source>
        <dbReference type="ARBA" id="ARBA00012032"/>
    </source>
</evidence>
<dbReference type="SUPFAM" id="SSF47644">
    <property type="entry name" value="Methionine synthase domain"/>
    <property type="match status" value="1"/>
</dbReference>
<evidence type="ECO:0000256" key="10">
    <source>
        <dbReference type="ARBA" id="ARBA00022628"/>
    </source>
</evidence>
<keyword evidence="9 21" id="KW-0028">Amino-acid biosynthesis</keyword>
<dbReference type="PROSITE" id="PS50972">
    <property type="entry name" value="PTERIN_BINDING"/>
    <property type="match status" value="1"/>
</dbReference>
<dbReference type="Gene3D" id="3.10.196.10">
    <property type="entry name" value="Vitamin B12-dependent methionine synthase, activation domain"/>
    <property type="match status" value="1"/>
</dbReference>
<keyword evidence="10 21" id="KW-0846">Cobalamin</keyword>
<evidence type="ECO:0000256" key="14">
    <source>
        <dbReference type="ARBA" id="ARBA00022737"/>
    </source>
</evidence>
<organism evidence="30 31">
    <name type="scientific">Arsenicibacter rosenii</name>
    <dbReference type="NCBI Taxonomy" id="1750698"/>
    <lineage>
        <taxon>Bacteria</taxon>
        <taxon>Pseudomonadati</taxon>
        <taxon>Bacteroidota</taxon>
        <taxon>Cytophagia</taxon>
        <taxon>Cytophagales</taxon>
        <taxon>Spirosomataceae</taxon>
        <taxon>Arsenicibacter</taxon>
    </lineage>
</organism>
<dbReference type="Pfam" id="PF02310">
    <property type="entry name" value="B12-binding"/>
    <property type="match status" value="1"/>
</dbReference>
<evidence type="ECO:0000256" key="17">
    <source>
        <dbReference type="ARBA" id="ARBA00023285"/>
    </source>
</evidence>
<proteinExistence type="inferred from homology"/>
<feature type="binding site" evidence="23">
    <location>
        <position position="799"/>
    </location>
    <ligand>
        <name>methylcob(III)alamin</name>
        <dbReference type="ChEBI" id="CHEBI:28115"/>
    </ligand>
</feature>
<feature type="binding site" evidence="22 24">
    <location>
        <position position="307"/>
    </location>
    <ligand>
        <name>Zn(2+)</name>
        <dbReference type="ChEBI" id="CHEBI:29105"/>
    </ligand>
</feature>
<keyword evidence="31" id="KW-1185">Reference proteome</keyword>
<feature type="binding site" evidence="23">
    <location>
        <position position="855"/>
    </location>
    <ligand>
        <name>methylcob(III)alamin</name>
        <dbReference type="ChEBI" id="CHEBI:28115"/>
    </ligand>
</feature>
<dbReference type="PROSITE" id="PS51332">
    <property type="entry name" value="B12_BINDING"/>
    <property type="match status" value="1"/>
</dbReference>
<dbReference type="RefSeq" id="WP_071505907.1">
    <property type="nucleotide sequence ID" value="NZ_MORL01000022.1"/>
</dbReference>
<evidence type="ECO:0000259" key="25">
    <source>
        <dbReference type="PROSITE" id="PS50970"/>
    </source>
</evidence>
<evidence type="ECO:0000259" key="26">
    <source>
        <dbReference type="PROSITE" id="PS50972"/>
    </source>
</evidence>
<evidence type="ECO:0000256" key="23">
    <source>
        <dbReference type="PIRSR" id="PIRSR000381-2"/>
    </source>
</evidence>
<feature type="domain" description="Pterin-binding" evidence="26">
    <location>
        <begin position="353"/>
        <end position="614"/>
    </location>
</feature>
<dbReference type="Gene3D" id="3.40.50.280">
    <property type="entry name" value="Cobalamin-binding domain"/>
    <property type="match status" value="1"/>
</dbReference>
<dbReference type="AlphaFoldDB" id="A0A1S2VCV1"/>
<feature type="domain" description="Hcy-binding" evidence="25">
    <location>
        <begin position="1"/>
        <end position="322"/>
    </location>
</feature>
<feature type="domain" description="B12-binding N-terminal" evidence="29">
    <location>
        <begin position="644"/>
        <end position="738"/>
    </location>
</feature>
<dbReference type="InterPro" id="IPR036589">
    <property type="entry name" value="HCY_dom_sf"/>
</dbReference>
<dbReference type="FunFam" id="1.10.1240.10:FF:000001">
    <property type="entry name" value="Methionine synthase"/>
    <property type="match status" value="1"/>
</dbReference>
<dbReference type="SUPFAM" id="SSF51717">
    <property type="entry name" value="Dihydropteroate synthetase-like"/>
    <property type="match status" value="1"/>
</dbReference>
<keyword evidence="14" id="KW-0677">Repeat</keyword>
<evidence type="ECO:0000256" key="16">
    <source>
        <dbReference type="ARBA" id="ARBA00023167"/>
    </source>
</evidence>
<dbReference type="InterPro" id="IPR006158">
    <property type="entry name" value="Cobalamin-bd"/>
</dbReference>
<dbReference type="GO" id="GO:0005829">
    <property type="term" value="C:cytosol"/>
    <property type="evidence" value="ECO:0007669"/>
    <property type="project" value="TreeGrafter"/>
</dbReference>
<dbReference type="PROSITE" id="PS51337">
    <property type="entry name" value="B12_BINDING_NTER"/>
    <property type="match status" value="1"/>
</dbReference>
<evidence type="ECO:0000256" key="24">
    <source>
        <dbReference type="PROSITE-ProRule" id="PRU00333"/>
    </source>
</evidence>
<dbReference type="GO" id="GO:0008270">
    <property type="term" value="F:zinc ion binding"/>
    <property type="evidence" value="ECO:0007669"/>
    <property type="project" value="UniProtKB-UniRule"/>
</dbReference>
<dbReference type="InterPro" id="IPR004223">
    <property type="entry name" value="VitB12-dep_Met_synth_activ_dom"/>
</dbReference>
<dbReference type="InterPro" id="IPR033706">
    <property type="entry name" value="Met_synthase_B12-bd"/>
</dbReference>
<comment type="cofactor">
    <cofactor evidence="2 21 24">
        <name>Zn(2+)</name>
        <dbReference type="ChEBI" id="CHEBI:29105"/>
    </cofactor>
</comment>
<evidence type="ECO:0000259" key="27">
    <source>
        <dbReference type="PROSITE" id="PS50974"/>
    </source>
</evidence>
<dbReference type="PANTHER" id="PTHR45833:SF1">
    <property type="entry name" value="METHIONINE SYNTHASE"/>
    <property type="match status" value="1"/>
</dbReference>
<dbReference type="InterPro" id="IPR037010">
    <property type="entry name" value="VitB12-dep_Met_synth_activ_sf"/>
</dbReference>
<dbReference type="InterPro" id="IPR003726">
    <property type="entry name" value="HCY_dom"/>
</dbReference>
<keyword evidence="15 21" id="KW-0862">Zinc</keyword>
<dbReference type="SUPFAM" id="SSF82282">
    <property type="entry name" value="Homocysteine S-methyltransferase"/>
    <property type="match status" value="1"/>
</dbReference>
<dbReference type="Pfam" id="PF02607">
    <property type="entry name" value="B12-binding_2"/>
    <property type="match status" value="1"/>
</dbReference>
<evidence type="ECO:0000256" key="4">
    <source>
        <dbReference type="ARBA" id="ARBA00005178"/>
    </source>
</evidence>
<keyword evidence="11 21" id="KW-0808">Transferase</keyword>
<dbReference type="InterPro" id="IPR050554">
    <property type="entry name" value="Met_Synthase/Corrinoid"/>
</dbReference>
<feature type="binding site" evidence="23">
    <location>
        <position position="803"/>
    </location>
    <ligand>
        <name>methylcob(III)alamin</name>
        <dbReference type="ChEBI" id="CHEBI:28115"/>
    </ligand>
</feature>
<dbReference type="Proteomes" id="UP000181790">
    <property type="component" value="Unassembled WGS sequence"/>
</dbReference>
<evidence type="ECO:0000256" key="7">
    <source>
        <dbReference type="ARBA" id="ARBA00013998"/>
    </source>
</evidence>
<dbReference type="EC" id="2.1.1.13" evidence="6 20"/>
<evidence type="ECO:0000256" key="11">
    <source>
        <dbReference type="ARBA" id="ARBA00022679"/>
    </source>
</evidence>
<evidence type="ECO:0000256" key="1">
    <source>
        <dbReference type="ARBA" id="ARBA00001700"/>
    </source>
</evidence>
<evidence type="ECO:0000256" key="3">
    <source>
        <dbReference type="ARBA" id="ARBA00001956"/>
    </source>
</evidence>
<comment type="function">
    <text evidence="18 21">Catalyzes the transfer of a methyl group from methyl-cobalamin to homocysteine, yielding enzyme-bound cob(I)alamin and methionine. Subsequently, remethylates the cofactor using methyltetrahydrofolate.</text>
</comment>
<dbReference type="InterPro" id="IPR011005">
    <property type="entry name" value="Dihydropteroate_synth-like_sf"/>
</dbReference>
<name>A0A1S2VCV1_9BACT</name>
<feature type="binding site" evidence="23">
    <location>
        <begin position="751"/>
        <end position="755"/>
    </location>
    <ligand>
        <name>methylcob(III)alamin</name>
        <dbReference type="ChEBI" id="CHEBI:28115"/>
    </ligand>
</feature>
<feature type="domain" description="B12-binding" evidence="28">
    <location>
        <begin position="741"/>
        <end position="876"/>
    </location>
</feature>
<dbReference type="GO" id="GO:0031419">
    <property type="term" value="F:cobalamin binding"/>
    <property type="evidence" value="ECO:0007669"/>
    <property type="project" value="UniProtKB-UniRule"/>
</dbReference>
<dbReference type="GO" id="GO:0046653">
    <property type="term" value="P:tetrahydrofolate metabolic process"/>
    <property type="evidence" value="ECO:0007669"/>
    <property type="project" value="TreeGrafter"/>
</dbReference>
<feature type="binding site" evidence="22 24">
    <location>
        <position position="244"/>
    </location>
    <ligand>
        <name>Zn(2+)</name>
        <dbReference type="ChEBI" id="CHEBI:29105"/>
    </ligand>
</feature>
<dbReference type="FunFam" id="3.40.50.280:FF:000001">
    <property type="entry name" value="Methionine synthase"/>
    <property type="match status" value="1"/>
</dbReference>
<dbReference type="Pfam" id="PF00809">
    <property type="entry name" value="Pterin_bind"/>
    <property type="match status" value="1"/>
</dbReference>
<feature type="binding site" evidence="22 24">
    <location>
        <position position="308"/>
    </location>
    <ligand>
        <name>Zn(2+)</name>
        <dbReference type="ChEBI" id="CHEBI:29105"/>
    </ligand>
</feature>
<feature type="binding site" evidence="23">
    <location>
        <position position="688"/>
    </location>
    <ligand>
        <name>methylcob(III)alamin</name>
        <dbReference type="ChEBI" id="CHEBI:28115"/>
    </ligand>
</feature>
<dbReference type="SUPFAM" id="SSF56507">
    <property type="entry name" value="Methionine synthase activation domain-like"/>
    <property type="match status" value="1"/>
</dbReference>
<keyword evidence="17 21" id="KW-0170">Cobalt</keyword>
<evidence type="ECO:0000256" key="13">
    <source>
        <dbReference type="ARBA" id="ARBA00022723"/>
    </source>
</evidence>
<feature type="binding site" evidence="23">
    <location>
        <position position="1167"/>
    </location>
    <ligand>
        <name>S-adenosyl-L-methionine</name>
        <dbReference type="ChEBI" id="CHEBI:59789"/>
    </ligand>
</feature>
<evidence type="ECO:0000256" key="12">
    <source>
        <dbReference type="ARBA" id="ARBA00022691"/>
    </source>
</evidence>
<accession>A0A1S2VCV1</accession>
<keyword evidence="13 21" id="KW-0479">Metal-binding</keyword>
<evidence type="ECO:0000256" key="22">
    <source>
        <dbReference type="PIRSR" id="PIRSR000381-1"/>
    </source>
</evidence>
<evidence type="ECO:0000256" key="20">
    <source>
        <dbReference type="NCBIfam" id="TIGR02082"/>
    </source>
</evidence>
<keyword evidence="8 21" id="KW-0489">Methyltransferase</keyword>
<dbReference type="NCBIfam" id="NF007024">
    <property type="entry name" value="PRK09490.1"/>
    <property type="match status" value="1"/>
</dbReference>
<dbReference type="PROSITE" id="PS50970">
    <property type="entry name" value="HCY"/>
    <property type="match status" value="1"/>
</dbReference>
<dbReference type="InterPro" id="IPR003759">
    <property type="entry name" value="Cbl-bd_cap"/>
</dbReference>
<dbReference type="PROSITE" id="PS50974">
    <property type="entry name" value="ADOMET_ACTIVATION"/>
    <property type="match status" value="1"/>
</dbReference>
<evidence type="ECO:0000256" key="15">
    <source>
        <dbReference type="ARBA" id="ARBA00022833"/>
    </source>
</evidence>
<evidence type="ECO:0000256" key="9">
    <source>
        <dbReference type="ARBA" id="ARBA00022605"/>
    </source>
</evidence>
<evidence type="ECO:0000259" key="28">
    <source>
        <dbReference type="PROSITE" id="PS51332"/>
    </source>
</evidence>
<evidence type="ECO:0000256" key="5">
    <source>
        <dbReference type="ARBA" id="ARBA00010398"/>
    </source>
</evidence>
<dbReference type="OrthoDB" id="9803687at2"/>
<feature type="binding site" evidence="23">
    <location>
        <position position="944"/>
    </location>
    <ligand>
        <name>S-adenosyl-L-methionine</name>
        <dbReference type="ChEBI" id="CHEBI:59789"/>
    </ligand>
</feature>
<reference evidence="30 31" key="1">
    <citation type="submission" date="2016-10" db="EMBL/GenBank/DDBJ databases">
        <title>Arsenicibacter rosenii gen. nov., sp. nov., an efficient arsenic-methylating bacterium isolated from an arsenic-contaminated paddy soil.</title>
        <authorList>
            <person name="Huang K."/>
        </authorList>
    </citation>
    <scope>NUCLEOTIDE SEQUENCE [LARGE SCALE GENOMIC DNA]</scope>
    <source>
        <strain evidence="30 31">SM-1</strain>
    </source>
</reference>
<dbReference type="Gene3D" id="1.10.1240.10">
    <property type="entry name" value="Methionine synthase domain"/>
    <property type="match status" value="1"/>
</dbReference>
<dbReference type="GO" id="GO:0008705">
    <property type="term" value="F:methionine synthase activity"/>
    <property type="evidence" value="ECO:0007669"/>
    <property type="project" value="UniProtKB-UniRule"/>
</dbReference>
<evidence type="ECO:0000256" key="21">
    <source>
        <dbReference type="PIRNR" id="PIRNR000381"/>
    </source>
</evidence>
<comment type="caution">
    <text evidence="30">The sequence shown here is derived from an EMBL/GenBank/DDBJ whole genome shotgun (WGS) entry which is preliminary data.</text>
</comment>
<dbReference type="PIRSF" id="PIRSF000381">
    <property type="entry name" value="MetH"/>
    <property type="match status" value="1"/>
</dbReference>
<dbReference type="GO" id="GO:0032259">
    <property type="term" value="P:methylation"/>
    <property type="evidence" value="ECO:0007669"/>
    <property type="project" value="UniProtKB-KW"/>
</dbReference>
<dbReference type="CDD" id="cd02069">
    <property type="entry name" value="methionine_synthase_B12_BD"/>
    <property type="match status" value="1"/>
</dbReference>
<evidence type="ECO:0000256" key="2">
    <source>
        <dbReference type="ARBA" id="ARBA00001947"/>
    </source>
</evidence>
<sequence length="1258" mass="139978">MKKINELLQNRILVLDGAMGTMIQRYNLTEADYRGKRFSDWPHDLKGNNDLLSLTQPAIIQEIHRQYLDAGSDIIETNTFSGTTIAMADYHMEALAYELNYESARIAKEVTVAYTQQNPERPRFVAGAMGPTNRTASLSPDVNNPGYRAVTFDQLVDAYYEQVAGLVEGGSDILLVETIFDTLNAKAALFAIDKYFADKGQRPLPIMVSGTITDASGRTLSGQTTEAFLYSVSHLPLLSVGLNCALGAELMRPYIQTLAKEAPFFVSAYPNAGLPNEFGEYDETPASMAAQVEDFIQSGFINIIGGCCGSTPDHIAAIAEVASRYQPRPFPQPEPYQKLSGLEPLKITENTNFVNIGERTNVTGSKAFARLIKSGDYDAALSVARQQVENGAQVIDINMDEGMLDSVEAMTTFLNLIAAEPDIARVPIMIDSSKWEVIEAGLKCVQGKAIVNSISLKEGEEMFIERANLVKRYGAAVIVMAFDEAGQADNYERRIEICERAYRILVDKVHFLPQDIIFDPNILTVATGIDEHNNYAVDFINATRWIKENLPLAKVSGGVSNISFSFRGNEVVREAMHSVFLYYAIKAGMDMGIVNAGQLAVYDTIPADLLERVEDVILNRRDDATERLVTFAETVKAKGKEIVQDNGWRNEPVRDRLKHALVKGITDFIDEDVEEIRQQVKRPLDVIEGPLMDGMNVVGDLFGEGKMFLPQVVKSARVMKKAVAYLTPYIEAEKEGGAAAAGKVLLATVKGDVHDIGKNIVGVVLGCNNYEIIDLGVMVATQKILEEARKQNVDIIGLSGLITPSLDEMVGVAKEMERQGFTIPLLIGGATTSRIHTAVKIDPHYSGPVIHVLDASRSVPVAGRLTSQDMVIREDIFKEIKAEYVRIREDHAKRQKEKNSLTIDKARANRTVIDWKNFNPVKPVFLGNRYFHDYSLAEIARYIDWTPFFQTWQLHGKYPKIFDDATVGVEARKLFDDANALLNEIISKKLLTAKAVVGFYPANATEDDVLLHEFEEIVHETQCERHGSHRHIEYKLSGQLAVTPKEAGELVYDTKAVLHFLRQQNQKAPGLPNISLADYIAPLDSCREDYIGGFAVTAGIGIEALLDKYDRDHDDYNSIMVKALADRLAEAFAELMHERVRKEFWGYAPQEQFSNDELIKENYQGIRPAPGYPACPDHTEKATLFELLDANQIGIELTESFAMYPASSVSGFYFSHPESKYFAVGKITKDQVIDYAHRKQMSIEDAERWLAPVLSYDA</sequence>
<keyword evidence="12 21" id="KW-0949">S-adenosyl-L-methionine</keyword>
<dbReference type="Pfam" id="PF02574">
    <property type="entry name" value="S-methyl_trans"/>
    <property type="match status" value="1"/>
</dbReference>
<feature type="binding site" description="axial binding residue" evidence="22">
    <location>
        <position position="754"/>
    </location>
    <ligand>
        <name>methylcob(III)alamin</name>
        <dbReference type="ChEBI" id="CHEBI:28115"/>
    </ligand>
    <ligandPart>
        <name>Co</name>
        <dbReference type="ChEBI" id="CHEBI:27638"/>
    </ligandPart>
</feature>
<dbReference type="InterPro" id="IPR036594">
    <property type="entry name" value="Meth_synthase_dom"/>
</dbReference>
<dbReference type="NCBIfam" id="TIGR02082">
    <property type="entry name" value="metH"/>
    <property type="match status" value="1"/>
</dbReference>
<feature type="binding site" evidence="23">
    <location>
        <begin position="1221"/>
        <end position="1222"/>
    </location>
    <ligand>
        <name>S-adenosyl-L-methionine</name>
        <dbReference type="ChEBI" id="CHEBI:59789"/>
    </ligand>
</feature>
<dbReference type="InterPro" id="IPR000489">
    <property type="entry name" value="Pterin-binding_dom"/>
</dbReference>
<dbReference type="Gene3D" id="3.20.20.20">
    <property type="entry name" value="Dihydropteroate synthase-like"/>
    <property type="match status" value="1"/>
</dbReference>
<dbReference type="SUPFAM" id="SSF52242">
    <property type="entry name" value="Cobalamin (vitamin B12)-binding domain"/>
    <property type="match status" value="1"/>
</dbReference>
<dbReference type="InterPro" id="IPR036724">
    <property type="entry name" value="Cobalamin-bd_sf"/>
</dbReference>
<dbReference type="FunFam" id="3.20.20.20:FF:000002">
    <property type="entry name" value="Methionine synthase"/>
    <property type="match status" value="1"/>
</dbReference>
<dbReference type="InterPro" id="IPR011822">
    <property type="entry name" value="MetH"/>
</dbReference>
<comment type="domain">
    <text evidence="21">Modular enzyme with four functionally distinct domains. The isolated Hcy-binding domain catalyzes methyl transfer from free methylcobalamin to homocysteine. The Hcy-binding domain in association with the pterin-binding domain catalyzes the methylation of cob(I)alamin by methyltetrahydrofolate and the methylation of homocysteine. The B12-binding domain binds the cofactor. The AdoMet activation domain binds S-adenosyl-L-methionine. Under aerobic conditions cob(I)alamin can be converted to inactive cob(II)alamin. Reductive methylation by S-adenosyl-L-methionine and flavodoxin regenerates methylcobalamin.</text>
</comment>
<dbReference type="PANTHER" id="PTHR45833">
    <property type="entry name" value="METHIONINE SYNTHASE"/>
    <property type="match status" value="1"/>
</dbReference>
<feature type="domain" description="AdoMet activation" evidence="27">
    <location>
        <begin position="894"/>
        <end position="1258"/>
    </location>
</feature>
<comment type="similarity">
    <text evidence="5">Belongs to the vitamin-B12 dependent methionine synthase family.</text>
</comment>
<comment type="catalytic activity">
    <reaction evidence="1 21">
        <text>(6S)-5-methyl-5,6,7,8-tetrahydrofolate + L-homocysteine = (6S)-5,6,7,8-tetrahydrofolate + L-methionine</text>
        <dbReference type="Rhea" id="RHEA:11172"/>
        <dbReference type="ChEBI" id="CHEBI:18608"/>
        <dbReference type="ChEBI" id="CHEBI:57453"/>
        <dbReference type="ChEBI" id="CHEBI:57844"/>
        <dbReference type="ChEBI" id="CHEBI:58199"/>
        <dbReference type="EC" id="2.1.1.13"/>
    </reaction>
</comment>
<protein>
    <recommendedName>
        <fullName evidence="7 20">Methionine synthase</fullName>
        <ecNumber evidence="6 20">2.1.1.13</ecNumber>
    </recommendedName>
    <alternativeName>
        <fullName evidence="19 21">5-methyltetrahydrofolate--homocysteine methyltransferase</fullName>
    </alternativeName>
</protein>
<keyword evidence="16 21" id="KW-0486">Methionine biosynthesis</keyword>
<evidence type="ECO:0000256" key="8">
    <source>
        <dbReference type="ARBA" id="ARBA00022603"/>
    </source>
</evidence>
<dbReference type="UniPathway" id="UPA00051">
    <property type="reaction ID" value="UER00081"/>
</dbReference>
<evidence type="ECO:0000256" key="18">
    <source>
        <dbReference type="ARBA" id="ARBA00025552"/>
    </source>
</evidence>
<evidence type="ECO:0000259" key="29">
    <source>
        <dbReference type="PROSITE" id="PS51337"/>
    </source>
</evidence>